<sequence>MADNEAERLLFDEYCKRYGTQGFDIPALIPQVYLHYDPYTKRTGATLPRQRMDFLLLLPSRRRVVLELDGKQHYAEDDGKASPRRYAEMVKEDRELRLAGYEVYRFGGREFMEGQHPRPMLGKFFDTLLG</sequence>
<evidence type="ECO:0000313" key="2">
    <source>
        <dbReference type="Proteomes" id="UP000234632"/>
    </source>
</evidence>
<protein>
    <recommendedName>
        <fullName evidence="3">DUF559 domain-containing protein</fullName>
    </recommendedName>
</protein>
<dbReference type="RefSeq" id="WP_101853457.1">
    <property type="nucleotide sequence ID" value="NZ_LOMZ01000005.1"/>
</dbReference>
<name>A0A2N4SXH7_9MICC</name>
<gene>
    <name evidence="1" type="ORF">AUQ48_17310</name>
</gene>
<dbReference type="EMBL" id="LOMZ01000005">
    <property type="protein sequence ID" value="PLC10656.1"/>
    <property type="molecule type" value="Genomic_DNA"/>
</dbReference>
<accession>A0A2N4SXH7</accession>
<reference evidence="1 2" key="1">
    <citation type="submission" date="2015-12" db="EMBL/GenBank/DDBJ databases">
        <authorList>
            <person name="Shamseldin A."/>
            <person name="Moawad H."/>
            <person name="Abd El-Rahim W.M."/>
            <person name="Sadowsky M.J."/>
        </authorList>
    </citation>
    <scope>NUCLEOTIDE SEQUENCE [LARGE SCALE GENOMIC DNA]</scope>
    <source>
        <strain evidence="1 2">S43</strain>
    </source>
</reference>
<proteinExistence type="predicted"/>
<comment type="caution">
    <text evidence="1">The sequence shown here is derived from an EMBL/GenBank/DDBJ whole genome shotgun (WGS) entry which is preliminary data.</text>
</comment>
<evidence type="ECO:0008006" key="3">
    <source>
        <dbReference type="Google" id="ProtNLM"/>
    </source>
</evidence>
<dbReference type="Proteomes" id="UP000234632">
    <property type="component" value="Unassembled WGS sequence"/>
</dbReference>
<dbReference type="AlphaFoldDB" id="A0A2N4SXH7"/>
<evidence type="ECO:0000313" key="1">
    <source>
        <dbReference type="EMBL" id="PLC10656.1"/>
    </source>
</evidence>
<organism evidence="1 2">
    <name type="scientific">Kocuria flava</name>
    <dbReference type="NCBI Taxonomy" id="446860"/>
    <lineage>
        <taxon>Bacteria</taxon>
        <taxon>Bacillati</taxon>
        <taxon>Actinomycetota</taxon>
        <taxon>Actinomycetes</taxon>
        <taxon>Micrococcales</taxon>
        <taxon>Micrococcaceae</taxon>
        <taxon>Kocuria</taxon>
    </lineage>
</organism>